<keyword evidence="2" id="KW-1185">Reference proteome</keyword>
<dbReference type="Proteomes" id="UP000435138">
    <property type="component" value="Unassembled WGS sequence"/>
</dbReference>
<protein>
    <recommendedName>
        <fullName evidence="3">BrnA antitoxin family protein</fullName>
    </recommendedName>
</protein>
<name>A0A6A8A8L1_9HYPH</name>
<reference evidence="1 2" key="1">
    <citation type="submission" date="2019-11" db="EMBL/GenBank/DDBJ databases">
        <title>Genome analysis of Rhizobacterium cereale a novel genus and species isolated from maize roots in North Spain.</title>
        <authorList>
            <person name="Menendez E."/>
            <person name="Flores-Felix J.D."/>
            <person name="Ramirez-Bahena M.-H."/>
            <person name="Igual J.M."/>
            <person name="Garcia-Fraile P."/>
            <person name="Peix A."/>
            <person name="Velazquez E."/>
        </authorList>
    </citation>
    <scope>NUCLEOTIDE SEQUENCE [LARGE SCALE GENOMIC DNA]</scope>
    <source>
        <strain evidence="1 2">RZME27</strain>
    </source>
</reference>
<dbReference type="Pfam" id="PF14384">
    <property type="entry name" value="BrnA_antitoxin"/>
    <property type="match status" value="1"/>
</dbReference>
<evidence type="ECO:0000313" key="1">
    <source>
        <dbReference type="EMBL" id="MQY47592.1"/>
    </source>
</evidence>
<evidence type="ECO:0000313" key="2">
    <source>
        <dbReference type="Proteomes" id="UP000435138"/>
    </source>
</evidence>
<gene>
    <name evidence="1" type="ORF">GAO09_16275</name>
</gene>
<evidence type="ECO:0008006" key="3">
    <source>
        <dbReference type="Google" id="ProtNLM"/>
    </source>
</evidence>
<comment type="caution">
    <text evidence="1">The sequence shown here is derived from an EMBL/GenBank/DDBJ whole genome shotgun (WGS) entry which is preliminary data.</text>
</comment>
<accession>A0A6A8A8L1</accession>
<dbReference type="EMBL" id="WIXI01000045">
    <property type="protein sequence ID" value="MQY47592.1"/>
    <property type="molecule type" value="Genomic_DNA"/>
</dbReference>
<dbReference type="RefSeq" id="WP_153355063.1">
    <property type="nucleotide sequence ID" value="NZ_JAYKOO010000007.1"/>
</dbReference>
<organism evidence="1 2">
    <name type="scientific">Endobacterium cereale</name>
    <dbReference type="NCBI Taxonomy" id="2663029"/>
    <lineage>
        <taxon>Bacteria</taxon>
        <taxon>Pseudomonadati</taxon>
        <taxon>Pseudomonadota</taxon>
        <taxon>Alphaproteobacteria</taxon>
        <taxon>Hyphomicrobiales</taxon>
        <taxon>Rhizobiaceae</taxon>
        <taxon>Endobacterium</taxon>
    </lineage>
</organism>
<dbReference type="AlphaFoldDB" id="A0A6A8A8L1"/>
<sequence length="104" mass="11798">MTLKRKTLKEFQPGRGYTKEEWDAVDSPPLTKEELANMRPFREVFPELAAKMEKEIAARGRPRVEAPKVAVTLRLDPDVLEKYKAGGKDWRATMAAELRKAAGL</sequence>
<dbReference type="InterPro" id="IPR025528">
    <property type="entry name" value="BrnA_antitoxin"/>
</dbReference>
<proteinExistence type="predicted"/>